<evidence type="ECO:0000256" key="1">
    <source>
        <dbReference type="SAM" id="MobiDB-lite"/>
    </source>
</evidence>
<proteinExistence type="predicted"/>
<dbReference type="Proteomes" id="UP000290545">
    <property type="component" value="Unassembled WGS sequence"/>
</dbReference>
<sequence>MILPVIKFCGYPFGLTMKGISSRAAGKLQNRLKYNSKELQSGEFSDGSGLELYDYGARGLDPQLGCWHSVDPAEGVTRKELRAIANKASANFKAMGLKTSVKVFKGNFNSDAYDKLDKTDAVAVVGNRNNVIEKIKSFNPEFGKEVSGFGSNGVDGHVNPEQSQNPREEATGGSNDNIIAVGAEATKTFAKGSKAVFTDAAAFLINHGAGHLSNMNHAGENNGFDVNGKSVKNLYVPGTPNVMTSGGTIVGRISAPRSTETLDTYINSPINTQPAGKGTYNTYNLSIQAMYMHRFGNANPNPKLPIE</sequence>
<evidence type="ECO:0000313" key="3">
    <source>
        <dbReference type="Proteomes" id="UP000290545"/>
    </source>
</evidence>
<feature type="region of interest" description="Disordered" evidence="1">
    <location>
        <begin position="149"/>
        <end position="174"/>
    </location>
</feature>
<evidence type="ECO:0008006" key="4">
    <source>
        <dbReference type="Google" id="ProtNLM"/>
    </source>
</evidence>
<organism evidence="2 3">
    <name type="scientific">Filimonas effusa</name>
    <dbReference type="NCBI Taxonomy" id="2508721"/>
    <lineage>
        <taxon>Bacteria</taxon>
        <taxon>Pseudomonadati</taxon>
        <taxon>Bacteroidota</taxon>
        <taxon>Chitinophagia</taxon>
        <taxon>Chitinophagales</taxon>
        <taxon>Chitinophagaceae</taxon>
        <taxon>Filimonas</taxon>
    </lineage>
</organism>
<accession>A0A4Q1DB27</accession>
<dbReference type="AlphaFoldDB" id="A0A4Q1DB27"/>
<dbReference type="Gene3D" id="2.180.10.10">
    <property type="entry name" value="RHS repeat-associated core"/>
    <property type="match status" value="1"/>
</dbReference>
<reference evidence="2 3" key="1">
    <citation type="submission" date="2019-01" db="EMBL/GenBank/DDBJ databases">
        <title>Filimonas sp. strain TTM-71.</title>
        <authorList>
            <person name="Chen W.-M."/>
        </authorList>
    </citation>
    <scope>NUCLEOTIDE SEQUENCE [LARGE SCALE GENOMIC DNA]</scope>
    <source>
        <strain evidence="2 3">TTM-71</strain>
    </source>
</reference>
<dbReference type="RefSeq" id="WP_129002379.1">
    <property type="nucleotide sequence ID" value="NZ_SDHZ01000001.1"/>
</dbReference>
<keyword evidence="3" id="KW-1185">Reference proteome</keyword>
<dbReference type="EMBL" id="SDHZ01000001">
    <property type="protein sequence ID" value="RXK86631.1"/>
    <property type="molecule type" value="Genomic_DNA"/>
</dbReference>
<protein>
    <recommendedName>
        <fullName evidence="4">RHS repeat-associated core domain-containing protein</fullName>
    </recommendedName>
</protein>
<comment type="caution">
    <text evidence="2">The sequence shown here is derived from an EMBL/GenBank/DDBJ whole genome shotgun (WGS) entry which is preliminary data.</text>
</comment>
<dbReference type="OrthoDB" id="667524at2"/>
<gene>
    <name evidence="2" type="ORF">ESB13_07455</name>
</gene>
<evidence type="ECO:0000313" key="2">
    <source>
        <dbReference type="EMBL" id="RXK86631.1"/>
    </source>
</evidence>
<name>A0A4Q1DB27_9BACT</name>